<reference evidence="1" key="1">
    <citation type="submission" date="2023-06" db="EMBL/GenBank/DDBJ databases">
        <authorList>
            <consortium name="Lawrence Berkeley National Laboratory"/>
            <person name="Ahrendt S."/>
            <person name="Sahu N."/>
            <person name="Indic B."/>
            <person name="Wong-Bajracharya J."/>
            <person name="Merenyi Z."/>
            <person name="Ke H.-M."/>
            <person name="Monk M."/>
            <person name="Kocsube S."/>
            <person name="Drula E."/>
            <person name="Lipzen A."/>
            <person name="Balint B."/>
            <person name="Henrissat B."/>
            <person name="Andreopoulos B."/>
            <person name="Martin F.M."/>
            <person name="Harder C.B."/>
            <person name="Rigling D."/>
            <person name="Ford K.L."/>
            <person name="Foster G.D."/>
            <person name="Pangilinan J."/>
            <person name="Papanicolaou A."/>
            <person name="Barry K."/>
            <person name="LaButti K."/>
            <person name="Viragh M."/>
            <person name="Koriabine M."/>
            <person name="Yan M."/>
            <person name="Riley R."/>
            <person name="Champramary S."/>
            <person name="Plett K.L."/>
            <person name="Tsai I.J."/>
            <person name="Slot J."/>
            <person name="Sipos G."/>
            <person name="Plett J."/>
            <person name="Nagy L.G."/>
            <person name="Grigoriev I.V."/>
        </authorList>
    </citation>
    <scope>NUCLEOTIDE SEQUENCE</scope>
    <source>
        <strain evidence="1">CCBAS 213</strain>
    </source>
</reference>
<dbReference type="Proteomes" id="UP001175211">
    <property type="component" value="Unassembled WGS sequence"/>
</dbReference>
<evidence type="ECO:0000313" key="2">
    <source>
        <dbReference type="Proteomes" id="UP001175211"/>
    </source>
</evidence>
<keyword evidence="2" id="KW-1185">Reference proteome</keyword>
<organism evidence="1 2">
    <name type="scientific">Armillaria tabescens</name>
    <name type="common">Ringless honey mushroom</name>
    <name type="synonym">Agaricus tabescens</name>
    <dbReference type="NCBI Taxonomy" id="1929756"/>
    <lineage>
        <taxon>Eukaryota</taxon>
        <taxon>Fungi</taxon>
        <taxon>Dikarya</taxon>
        <taxon>Basidiomycota</taxon>
        <taxon>Agaricomycotina</taxon>
        <taxon>Agaricomycetes</taxon>
        <taxon>Agaricomycetidae</taxon>
        <taxon>Agaricales</taxon>
        <taxon>Marasmiineae</taxon>
        <taxon>Physalacriaceae</taxon>
        <taxon>Desarmillaria</taxon>
    </lineage>
</organism>
<protein>
    <submittedName>
        <fullName evidence="1">Uncharacterized protein</fullName>
    </submittedName>
</protein>
<dbReference type="EMBL" id="JAUEPS010000001">
    <property type="protein sequence ID" value="KAK0469349.1"/>
    <property type="molecule type" value="Genomic_DNA"/>
</dbReference>
<proteinExistence type="predicted"/>
<evidence type="ECO:0000313" key="1">
    <source>
        <dbReference type="EMBL" id="KAK0469349.1"/>
    </source>
</evidence>
<name>A0AA39U2G4_ARMTA</name>
<feature type="non-terminal residue" evidence="1">
    <location>
        <position position="157"/>
    </location>
</feature>
<sequence length="157" mass="18308">SLFKLFPEVEEATITSIIQHEFRSSDLYKLDPRYLYYNAEWKTLEHSGTAPEHPNDLSLKECKALSSIIVPLSTYFSILITHNQPTGKSALLAVQLFRYIVHLARIASEYEWHAVVSYHMAFFTRRRREMIHGDYGGWGRVDLELLGEYLFPNRKAK</sequence>
<accession>A0AA39U2G4</accession>
<dbReference type="RefSeq" id="XP_060339142.1">
    <property type="nucleotide sequence ID" value="XM_060466579.1"/>
</dbReference>
<dbReference type="AlphaFoldDB" id="A0AA39U2G4"/>
<dbReference type="GeneID" id="85350127"/>
<feature type="non-terminal residue" evidence="1">
    <location>
        <position position="1"/>
    </location>
</feature>
<gene>
    <name evidence="1" type="ORF">EV420DRAFT_1235369</name>
</gene>
<comment type="caution">
    <text evidence="1">The sequence shown here is derived from an EMBL/GenBank/DDBJ whole genome shotgun (WGS) entry which is preliminary data.</text>
</comment>